<evidence type="ECO:0000256" key="2">
    <source>
        <dbReference type="ARBA" id="ARBA00022679"/>
    </source>
</evidence>
<organism evidence="4 5">
    <name type="scientific">Shewanella youngdeokensis</name>
    <dbReference type="NCBI Taxonomy" id="2999068"/>
    <lineage>
        <taxon>Bacteria</taxon>
        <taxon>Pseudomonadati</taxon>
        <taxon>Pseudomonadota</taxon>
        <taxon>Gammaproteobacteria</taxon>
        <taxon>Alteromonadales</taxon>
        <taxon>Shewanellaceae</taxon>
        <taxon>Shewanella</taxon>
    </lineage>
</organism>
<evidence type="ECO:0000256" key="1">
    <source>
        <dbReference type="ARBA" id="ARBA00022676"/>
    </source>
</evidence>
<dbReference type="GO" id="GO:0016740">
    <property type="term" value="F:transferase activity"/>
    <property type="evidence" value="ECO:0007669"/>
    <property type="project" value="UniProtKB-KW"/>
</dbReference>
<accession>A0ABZ0JU66</accession>
<dbReference type="RefSeq" id="WP_310471482.1">
    <property type="nucleotide sequence ID" value="NZ_CP136522.1"/>
</dbReference>
<dbReference type="PANTHER" id="PTHR43285:SF4">
    <property type="entry name" value="TRANSFERASE"/>
    <property type="match status" value="1"/>
</dbReference>
<dbReference type="SUPFAM" id="SSF52418">
    <property type="entry name" value="Nucleoside phosphorylase/phosphoribosyltransferase catalytic domain"/>
    <property type="match status" value="1"/>
</dbReference>
<dbReference type="Gene3D" id="1.20.970.10">
    <property type="entry name" value="Transferase, Pyrimidine Nucleoside Phosphorylase, Chain C"/>
    <property type="match status" value="1"/>
</dbReference>
<feature type="domain" description="Glycosyl transferase family 3 N-terminal" evidence="3">
    <location>
        <begin position="24"/>
        <end position="86"/>
    </location>
</feature>
<protein>
    <submittedName>
        <fullName evidence="4">Glycosyl transferase</fullName>
    </submittedName>
</protein>
<dbReference type="Pfam" id="PF02885">
    <property type="entry name" value="Glycos_trans_3N"/>
    <property type="match status" value="1"/>
</dbReference>
<reference evidence="4 5" key="1">
    <citation type="submission" date="2023-10" db="EMBL/GenBank/DDBJ databases">
        <title>Complete genome sequence of Shewanella sp. DAU334.</title>
        <authorList>
            <person name="Lee Y.-S."/>
            <person name="Jeong H.-R."/>
            <person name="Hwang E.-J."/>
            <person name="Choi Y.-L."/>
            <person name="Kim G.-D."/>
        </authorList>
    </citation>
    <scope>NUCLEOTIDE SEQUENCE [LARGE SCALE GENOMIC DNA]</scope>
    <source>
        <strain evidence="4 5">DAU334</strain>
    </source>
</reference>
<dbReference type="InterPro" id="IPR017459">
    <property type="entry name" value="Glycosyl_Trfase_fam3_N_dom"/>
</dbReference>
<gene>
    <name evidence="4" type="ORF">RGE70_10935</name>
</gene>
<dbReference type="SUPFAM" id="SSF47648">
    <property type="entry name" value="Nucleoside phosphorylase/phosphoribosyltransferase N-terminal domain"/>
    <property type="match status" value="1"/>
</dbReference>
<dbReference type="InterPro" id="IPR005940">
    <property type="entry name" value="Anthranilate_Pribosyl_Tfrase"/>
</dbReference>
<keyword evidence="2 4" id="KW-0808">Transferase</keyword>
<sequence length="394" mass="43539">MSVFMLDHSYALNGVTNPAEYQQLVKILGRGKKASRSLTLSQSYQLVRGFSDKLGSLTQLSVALMLMRVKGETAAEIAGAALALRSTVATDWQQLKVDIDWPCYGAKRDQLPYLLLSAKLLAENGYRIMLHGDNSVLSHRQHIGFFTEALNIANVKTAAEAASALESAGICYVNADRFTPLVSSFGDIHREVGLRSLFQSAIRCINPANAPLSLRSYFHGGLDDVHLNIARLMAIYEPLLNHSRVAVFKGYQGECEFNPRASNLIKVYSTKMVTQVTLPTQLDALIGTKANAAELQPAWLTALWQGEVICGVKIETELEYVHHDEKTKRTDINELENSFNYSLNTAHSAEAQRAYHSAITNVSALLMLLCPSQTLDGAKLQATDYWFKRNTNLA</sequence>
<dbReference type="Gene3D" id="3.40.1030.10">
    <property type="entry name" value="Nucleoside phosphorylase/phosphoribosyltransferase catalytic domain"/>
    <property type="match status" value="1"/>
</dbReference>
<keyword evidence="1" id="KW-0328">Glycosyltransferase</keyword>
<evidence type="ECO:0000259" key="3">
    <source>
        <dbReference type="Pfam" id="PF02885"/>
    </source>
</evidence>
<dbReference type="Proteomes" id="UP001529491">
    <property type="component" value="Chromosome"/>
</dbReference>
<proteinExistence type="predicted"/>
<evidence type="ECO:0000313" key="5">
    <source>
        <dbReference type="Proteomes" id="UP001529491"/>
    </source>
</evidence>
<keyword evidence="5" id="KW-1185">Reference proteome</keyword>
<dbReference type="EMBL" id="CP136522">
    <property type="protein sequence ID" value="WOT03860.1"/>
    <property type="molecule type" value="Genomic_DNA"/>
</dbReference>
<name>A0ABZ0JU66_9GAMM</name>
<dbReference type="InterPro" id="IPR035902">
    <property type="entry name" value="Nuc_phospho_transferase"/>
</dbReference>
<dbReference type="PANTHER" id="PTHR43285">
    <property type="entry name" value="ANTHRANILATE PHOSPHORIBOSYLTRANSFERASE"/>
    <property type="match status" value="1"/>
</dbReference>
<evidence type="ECO:0000313" key="4">
    <source>
        <dbReference type="EMBL" id="WOT03860.1"/>
    </source>
</evidence>
<dbReference type="InterPro" id="IPR036320">
    <property type="entry name" value="Glycosyl_Trfase_fam3_N_dom_sf"/>
</dbReference>